<dbReference type="EMBL" id="LXQA010413453">
    <property type="protein sequence ID" value="MCI50239.1"/>
    <property type="molecule type" value="Genomic_DNA"/>
</dbReference>
<protein>
    <submittedName>
        <fullName evidence="1">Uncharacterized protein</fullName>
    </submittedName>
</protein>
<dbReference type="Proteomes" id="UP000265520">
    <property type="component" value="Unassembled WGS sequence"/>
</dbReference>
<proteinExistence type="predicted"/>
<sequence length="47" mass="4948">MHDFGVLVAAGRRAPRPWVLRCAPGLLGGQVLALPSALRARPGCALR</sequence>
<accession>A0A392SNJ4</accession>
<evidence type="ECO:0000313" key="1">
    <source>
        <dbReference type="EMBL" id="MCI50239.1"/>
    </source>
</evidence>
<name>A0A392SNJ4_9FABA</name>
<dbReference type="AlphaFoldDB" id="A0A392SNJ4"/>
<comment type="caution">
    <text evidence="1">The sequence shown here is derived from an EMBL/GenBank/DDBJ whole genome shotgun (WGS) entry which is preliminary data.</text>
</comment>
<keyword evidence="2" id="KW-1185">Reference proteome</keyword>
<feature type="non-terminal residue" evidence="1">
    <location>
        <position position="47"/>
    </location>
</feature>
<evidence type="ECO:0000313" key="2">
    <source>
        <dbReference type="Proteomes" id="UP000265520"/>
    </source>
</evidence>
<reference evidence="1 2" key="1">
    <citation type="journal article" date="2018" name="Front. Plant Sci.">
        <title>Red Clover (Trifolium pratense) and Zigzag Clover (T. medium) - A Picture of Genomic Similarities and Differences.</title>
        <authorList>
            <person name="Dluhosova J."/>
            <person name="Istvanek J."/>
            <person name="Nedelnik J."/>
            <person name="Repkova J."/>
        </authorList>
    </citation>
    <scope>NUCLEOTIDE SEQUENCE [LARGE SCALE GENOMIC DNA]</scope>
    <source>
        <strain evidence="2">cv. 10/8</strain>
        <tissue evidence="1">Leaf</tissue>
    </source>
</reference>
<organism evidence="1 2">
    <name type="scientific">Trifolium medium</name>
    <dbReference type="NCBI Taxonomy" id="97028"/>
    <lineage>
        <taxon>Eukaryota</taxon>
        <taxon>Viridiplantae</taxon>
        <taxon>Streptophyta</taxon>
        <taxon>Embryophyta</taxon>
        <taxon>Tracheophyta</taxon>
        <taxon>Spermatophyta</taxon>
        <taxon>Magnoliopsida</taxon>
        <taxon>eudicotyledons</taxon>
        <taxon>Gunneridae</taxon>
        <taxon>Pentapetalae</taxon>
        <taxon>rosids</taxon>
        <taxon>fabids</taxon>
        <taxon>Fabales</taxon>
        <taxon>Fabaceae</taxon>
        <taxon>Papilionoideae</taxon>
        <taxon>50 kb inversion clade</taxon>
        <taxon>NPAAA clade</taxon>
        <taxon>Hologalegina</taxon>
        <taxon>IRL clade</taxon>
        <taxon>Trifolieae</taxon>
        <taxon>Trifolium</taxon>
    </lineage>
</organism>